<dbReference type="InterPro" id="IPR011704">
    <property type="entry name" value="ATPase_dyneun-rel_AAA"/>
</dbReference>
<dbReference type="Proteomes" id="UP000618795">
    <property type="component" value="Unassembled WGS sequence"/>
</dbReference>
<dbReference type="GO" id="GO:0005524">
    <property type="term" value="F:ATP binding"/>
    <property type="evidence" value="ECO:0007669"/>
    <property type="project" value="InterPro"/>
</dbReference>
<dbReference type="Gene3D" id="3.40.50.300">
    <property type="entry name" value="P-loop containing nucleotide triphosphate hydrolases"/>
    <property type="match status" value="1"/>
</dbReference>
<dbReference type="EMBL" id="BMTD01000023">
    <property type="protein sequence ID" value="GGV21318.1"/>
    <property type="molecule type" value="Genomic_DNA"/>
</dbReference>
<evidence type="ECO:0000313" key="2">
    <source>
        <dbReference type="EMBL" id="GGV21318.1"/>
    </source>
</evidence>
<keyword evidence="3" id="KW-1185">Reference proteome</keyword>
<comment type="caution">
    <text evidence="2">The sequence shown here is derived from an EMBL/GenBank/DDBJ whole genome shotgun (WGS) entry which is preliminary data.</text>
</comment>
<dbReference type="PANTHER" id="PTHR42759">
    <property type="entry name" value="MOXR FAMILY PROTEIN"/>
    <property type="match status" value="1"/>
</dbReference>
<feature type="domain" description="AAA+ ATPase" evidence="1">
    <location>
        <begin position="36"/>
        <end position="232"/>
    </location>
</feature>
<protein>
    <submittedName>
        <fullName evidence="2">ATPase AAA</fullName>
    </submittedName>
</protein>
<dbReference type="RefSeq" id="WP_191877671.1">
    <property type="nucleotide sequence ID" value="NZ_BMTD01000023.1"/>
</dbReference>
<dbReference type="SMART" id="SM00382">
    <property type="entry name" value="AAA"/>
    <property type="match status" value="1"/>
</dbReference>
<sequence length="318" mass="34870">MTTGPIDGMAGPDARDGRTYVPSEQLRLAVKVALATGRPLLLRGEPGTGKSSFASYAAYRRNWRYYEHVVTSRTEARDLLWTFDLVRRLADAQAHRLAEDDRAYVEPGVLWWALAPRSAMLRGHARNLVERVAHDPRMPTGHRRPPGPGAVVLIDEIDKADPDVPNGLLSPLGCRSFVVSETGDAISVERGQAATRPSGSPLIVVTTNEERELPTAFLRRCLTVTLPAPDASQLVDIARRHLKVSAGEVSAGALELADELARTVVARRAEARAAGVRAPSTAEYLDALYACLRLRITPRSKEWTWLKEMALIKDPGMD</sequence>
<evidence type="ECO:0000259" key="1">
    <source>
        <dbReference type="SMART" id="SM00382"/>
    </source>
</evidence>
<evidence type="ECO:0000313" key="3">
    <source>
        <dbReference type="Proteomes" id="UP000618795"/>
    </source>
</evidence>
<dbReference type="InterPro" id="IPR003593">
    <property type="entry name" value="AAA+_ATPase"/>
</dbReference>
<organism evidence="2 3">
    <name type="scientific">Streptomyces filipinensis</name>
    <dbReference type="NCBI Taxonomy" id="66887"/>
    <lineage>
        <taxon>Bacteria</taxon>
        <taxon>Bacillati</taxon>
        <taxon>Actinomycetota</taxon>
        <taxon>Actinomycetes</taxon>
        <taxon>Kitasatosporales</taxon>
        <taxon>Streptomycetaceae</taxon>
        <taxon>Streptomyces</taxon>
    </lineage>
</organism>
<gene>
    <name evidence="2" type="ORF">GCM10010260_71920</name>
</gene>
<reference evidence="2" key="2">
    <citation type="submission" date="2020-09" db="EMBL/GenBank/DDBJ databases">
        <authorList>
            <person name="Sun Q."/>
            <person name="Ohkuma M."/>
        </authorList>
    </citation>
    <scope>NUCLEOTIDE SEQUENCE</scope>
    <source>
        <strain evidence="2">JCM 4369</strain>
    </source>
</reference>
<dbReference type="GO" id="GO:0016887">
    <property type="term" value="F:ATP hydrolysis activity"/>
    <property type="evidence" value="ECO:0007669"/>
    <property type="project" value="InterPro"/>
</dbReference>
<dbReference type="SUPFAM" id="SSF52540">
    <property type="entry name" value="P-loop containing nucleoside triphosphate hydrolases"/>
    <property type="match status" value="1"/>
</dbReference>
<accession>A0A918MFJ4</accession>
<dbReference type="PANTHER" id="PTHR42759:SF6">
    <property type="entry name" value="REGULATORY PROTEIN-RELATED"/>
    <property type="match status" value="1"/>
</dbReference>
<dbReference type="AlphaFoldDB" id="A0A918MFJ4"/>
<dbReference type="InterPro" id="IPR050764">
    <property type="entry name" value="CbbQ/NirQ/NorQ/GpvN"/>
</dbReference>
<name>A0A918MFJ4_9ACTN</name>
<dbReference type="Pfam" id="PF07728">
    <property type="entry name" value="AAA_5"/>
    <property type="match status" value="1"/>
</dbReference>
<proteinExistence type="predicted"/>
<dbReference type="InterPro" id="IPR027417">
    <property type="entry name" value="P-loop_NTPase"/>
</dbReference>
<reference evidence="2" key="1">
    <citation type="journal article" date="2014" name="Int. J. Syst. Evol. Microbiol.">
        <title>Complete genome sequence of Corynebacterium casei LMG S-19264T (=DSM 44701T), isolated from a smear-ripened cheese.</title>
        <authorList>
            <consortium name="US DOE Joint Genome Institute (JGI-PGF)"/>
            <person name="Walter F."/>
            <person name="Albersmeier A."/>
            <person name="Kalinowski J."/>
            <person name="Ruckert C."/>
        </authorList>
    </citation>
    <scope>NUCLEOTIDE SEQUENCE</scope>
    <source>
        <strain evidence="2">JCM 4369</strain>
    </source>
</reference>